<dbReference type="Pfam" id="PF00690">
    <property type="entry name" value="Cation_ATPase_N"/>
    <property type="match status" value="1"/>
</dbReference>
<dbReference type="EMBL" id="BSUW01000001">
    <property type="protein sequence ID" value="GMA71622.1"/>
    <property type="molecule type" value="Genomic_DNA"/>
</dbReference>
<comment type="caution">
    <text evidence="2">The sequence shown here is derived from an EMBL/GenBank/DDBJ whole genome shotgun (WGS) entry which is preliminary data.</text>
</comment>
<evidence type="ECO:0000313" key="3">
    <source>
        <dbReference type="Proteomes" id="UP001157039"/>
    </source>
</evidence>
<evidence type="ECO:0000313" key="2">
    <source>
        <dbReference type="EMBL" id="GMA71622.1"/>
    </source>
</evidence>
<gene>
    <name evidence="2" type="ORF">GCM10025885_06710</name>
</gene>
<dbReference type="SUPFAM" id="SSF81665">
    <property type="entry name" value="Calcium ATPase, transmembrane domain M"/>
    <property type="match status" value="1"/>
</dbReference>
<feature type="domain" description="Cation-transporting P-type ATPase N-terminal" evidence="1">
    <location>
        <begin position="2"/>
        <end position="63"/>
    </location>
</feature>
<dbReference type="Gene3D" id="2.70.150.10">
    <property type="entry name" value="Calcium-transporting ATPase, cytoplasmic transduction domain A"/>
    <property type="match status" value="1"/>
</dbReference>
<sequence>MKLYQQTKDQVIEDFQVDLQNGLTDEKVTQQREKYGENKLPEKKRTLIGRSFLKTSRNLLSLY</sequence>
<dbReference type="AlphaFoldDB" id="A0AA38CYM6"/>
<dbReference type="InterPro" id="IPR004014">
    <property type="entry name" value="ATPase_P-typ_cation-transptr_N"/>
</dbReference>
<accession>A0AA38CYM6</accession>
<dbReference type="SMART" id="SM00831">
    <property type="entry name" value="Cation_ATPase_N"/>
    <property type="match status" value="1"/>
</dbReference>
<organism evidence="2 3">
    <name type="scientific">Tetragenococcus osmophilus</name>
    <dbReference type="NCBI Taxonomy" id="526944"/>
    <lineage>
        <taxon>Bacteria</taxon>
        <taxon>Bacillati</taxon>
        <taxon>Bacillota</taxon>
        <taxon>Bacilli</taxon>
        <taxon>Lactobacillales</taxon>
        <taxon>Enterococcaceae</taxon>
        <taxon>Tetragenococcus</taxon>
    </lineage>
</organism>
<dbReference type="InterPro" id="IPR023298">
    <property type="entry name" value="ATPase_P-typ_TM_dom_sf"/>
</dbReference>
<reference evidence="2 3" key="1">
    <citation type="journal article" date="2014" name="Int. J. Syst. Evol. Microbiol.">
        <title>Complete genome sequence of Corynebacterium casei LMG S-19264T (=DSM 44701T), isolated from a smear-ripened cheese.</title>
        <authorList>
            <consortium name="US DOE Joint Genome Institute (JGI-PGF)"/>
            <person name="Walter F."/>
            <person name="Albersmeier A."/>
            <person name="Kalinowski J."/>
            <person name="Ruckert C."/>
        </authorList>
    </citation>
    <scope>NUCLEOTIDE SEQUENCE [LARGE SCALE GENOMIC DNA]</scope>
    <source>
        <strain evidence="2 3">NBRC 114545</strain>
    </source>
</reference>
<protein>
    <recommendedName>
        <fullName evidence="1">Cation-transporting P-type ATPase N-terminal domain-containing protein</fullName>
    </recommendedName>
</protein>
<name>A0AA38CYM6_9ENTE</name>
<dbReference type="Proteomes" id="UP001157039">
    <property type="component" value="Unassembled WGS sequence"/>
</dbReference>
<evidence type="ECO:0000259" key="1">
    <source>
        <dbReference type="SMART" id="SM00831"/>
    </source>
</evidence>
<proteinExistence type="predicted"/>